<dbReference type="GO" id="GO:0030245">
    <property type="term" value="P:cellulose catabolic process"/>
    <property type="evidence" value="ECO:0007669"/>
    <property type="project" value="UniProtKB-KW"/>
</dbReference>
<dbReference type="FunFam" id="3.20.20.300:FF:000006">
    <property type="entry name" value="Beta-glucosidase H"/>
    <property type="match status" value="1"/>
</dbReference>
<comment type="catalytic activity">
    <reaction evidence="1 10">
        <text>Hydrolysis of terminal, non-reducing beta-D-glucosyl residues with release of beta-D-glucose.</text>
        <dbReference type="EC" id="3.2.1.21"/>
    </reaction>
</comment>
<dbReference type="InterPro" id="IPR013783">
    <property type="entry name" value="Ig-like_fold"/>
</dbReference>
<dbReference type="PRINTS" id="PR00133">
    <property type="entry name" value="GLHYDRLASE3"/>
</dbReference>
<dbReference type="Gene3D" id="2.60.40.10">
    <property type="entry name" value="Immunoglobulins"/>
    <property type="match status" value="1"/>
</dbReference>
<dbReference type="Proteomes" id="UP000722485">
    <property type="component" value="Unassembled WGS sequence"/>
</dbReference>
<dbReference type="PANTHER" id="PTHR42715:SF27">
    <property type="entry name" value="BETA-GLUCOSIDASE-RELATED"/>
    <property type="match status" value="1"/>
</dbReference>
<dbReference type="FunFam" id="2.60.40.10:FF:000495">
    <property type="entry name" value="Periplasmic beta-glucosidase"/>
    <property type="match status" value="1"/>
</dbReference>
<keyword evidence="4 10" id="KW-0378">Hydrolase</keyword>
<dbReference type="InterPro" id="IPR017853">
    <property type="entry name" value="GH"/>
</dbReference>
<dbReference type="InterPro" id="IPR050288">
    <property type="entry name" value="Cellulose_deg_GH3"/>
</dbReference>
<evidence type="ECO:0000256" key="10">
    <source>
        <dbReference type="RuleBase" id="RU361161"/>
    </source>
</evidence>
<dbReference type="PROSITE" id="PS00775">
    <property type="entry name" value="GLYCOSYL_HYDROL_F3"/>
    <property type="match status" value="1"/>
</dbReference>
<evidence type="ECO:0000313" key="13">
    <source>
        <dbReference type="Proteomes" id="UP000722485"/>
    </source>
</evidence>
<dbReference type="Gene3D" id="3.40.50.1700">
    <property type="entry name" value="Glycoside hydrolase family 3 C-terminal domain"/>
    <property type="match status" value="1"/>
</dbReference>
<evidence type="ECO:0000256" key="4">
    <source>
        <dbReference type="ARBA" id="ARBA00022801"/>
    </source>
</evidence>
<gene>
    <name evidence="12" type="ORF">G7Z17_g12905</name>
</gene>
<reference evidence="12" key="1">
    <citation type="submission" date="2020-03" db="EMBL/GenBank/DDBJ databases">
        <title>Draft Genome Sequence of Cylindrodendrum hubeiense.</title>
        <authorList>
            <person name="Buettner E."/>
            <person name="Kellner H."/>
        </authorList>
    </citation>
    <scope>NUCLEOTIDE SEQUENCE</scope>
    <source>
        <strain evidence="12">IHI 201604</strain>
    </source>
</reference>
<dbReference type="InterPro" id="IPR026891">
    <property type="entry name" value="Fn3-like"/>
</dbReference>
<protein>
    <recommendedName>
        <fullName evidence="10">beta-glucosidase</fullName>
        <ecNumber evidence="10">3.2.1.21</ecNumber>
    </recommendedName>
</protein>
<dbReference type="Gene3D" id="2.60.120.260">
    <property type="entry name" value="Galactose-binding domain-like"/>
    <property type="match status" value="1"/>
</dbReference>
<dbReference type="GO" id="GO:0008422">
    <property type="term" value="F:beta-glucosidase activity"/>
    <property type="evidence" value="ECO:0007669"/>
    <property type="project" value="UniProtKB-EC"/>
</dbReference>
<dbReference type="Pfam" id="PF07691">
    <property type="entry name" value="PA14"/>
    <property type="match status" value="1"/>
</dbReference>
<dbReference type="EC" id="3.2.1.21" evidence="10"/>
<keyword evidence="9 10" id="KW-0624">Polysaccharide degradation</keyword>
<evidence type="ECO:0000256" key="9">
    <source>
        <dbReference type="ARBA" id="ARBA00023326"/>
    </source>
</evidence>
<dbReference type="Pfam" id="PF00933">
    <property type="entry name" value="Glyco_hydro_3"/>
    <property type="match status" value="1"/>
</dbReference>
<dbReference type="AlphaFoldDB" id="A0A9P5L8S7"/>
<accession>A0A9P5L8S7</accession>
<dbReference type="OrthoDB" id="47059at2759"/>
<keyword evidence="8 10" id="KW-0326">Glycosidase</keyword>
<comment type="caution">
    <text evidence="12">The sequence shown here is derived from an EMBL/GenBank/DDBJ whole genome shotgun (WGS) entry which is preliminary data.</text>
</comment>
<evidence type="ECO:0000256" key="5">
    <source>
        <dbReference type="ARBA" id="ARBA00023001"/>
    </source>
</evidence>
<keyword evidence="6" id="KW-0325">Glycoprotein</keyword>
<dbReference type="SMART" id="SM01217">
    <property type="entry name" value="Fn3_like"/>
    <property type="match status" value="1"/>
</dbReference>
<dbReference type="InterPro" id="IPR001764">
    <property type="entry name" value="Glyco_hydro_3_N"/>
</dbReference>
<evidence type="ECO:0000256" key="3">
    <source>
        <dbReference type="ARBA" id="ARBA00005336"/>
    </source>
</evidence>
<comment type="pathway">
    <text evidence="2 10">Glycan metabolism; cellulose degradation.</text>
</comment>
<dbReference type="Gene3D" id="3.20.20.300">
    <property type="entry name" value="Glycoside hydrolase, family 3, N-terminal domain"/>
    <property type="match status" value="1"/>
</dbReference>
<dbReference type="EMBL" id="JAANBB010000645">
    <property type="protein sequence ID" value="KAF7537173.1"/>
    <property type="molecule type" value="Genomic_DNA"/>
</dbReference>
<evidence type="ECO:0000259" key="11">
    <source>
        <dbReference type="PROSITE" id="PS51820"/>
    </source>
</evidence>
<evidence type="ECO:0000256" key="6">
    <source>
        <dbReference type="ARBA" id="ARBA00023180"/>
    </source>
</evidence>
<dbReference type="InterPro" id="IPR019800">
    <property type="entry name" value="Glyco_hydro_3_AS"/>
</dbReference>
<evidence type="ECO:0000313" key="12">
    <source>
        <dbReference type="EMBL" id="KAF7537173.1"/>
    </source>
</evidence>
<keyword evidence="13" id="KW-1185">Reference proteome</keyword>
<comment type="similarity">
    <text evidence="3 10">Belongs to the glycosyl hydrolase 3 family.</text>
</comment>
<dbReference type="InterPro" id="IPR036962">
    <property type="entry name" value="Glyco_hydro_3_N_sf"/>
</dbReference>
<name>A0A9P5L8S7_9HYPO</name>
<dbReference type="InterPro" id="IPR036881">
    <property type="entry name" value="Glyco_hydro_3_C_sf"/>
</dbReference>
<sequence>MADINVEETLKKLSLGEKISLLAGIDFWHTQDLPEHGVPSLRVTDGPNGVRGTRFFNGIPAACFPCGTALGATFNQELLEEAGKKMGEEAIAKNAHVILGPTINMQRSPLGGRGFESIGEDPFLSGLGAAALIRGIQSTGVQATVKHFLCNDHEHKRQNVQAIVSERALREIYALPFQLTVRDSQPGAFMTGYNGVNGTFCSENPKVLNDMLRKEWGWDGMVMSDWFGTYTTSEATKAGLDLEMPGPTKFRGDLLKFNVNTGKVWGHVIDDRAREVLKLVKKCAASGIKETGPKASERTLDTPETSALLRKIGNESIVLLKNDNNILPLAKEKKTLVIGPNAKVATYHGGGSASLAAYYAVTPYDGITEKLGSQPQYSIGAYTHKLLPILGTQTQLPDGKAGMTWKVYATAPGTAGRESVDELQLTKTEMHLVDFYNPKVEDLWYADLEGTLVAEEDGPFEFSLIVCGTANLYVNGDLVIDNTTKQVAGDAFFGCATQEERGTVNLKKGEAYQVKVEFASAPSFTLTLENTVIGHGSLRVGGCRVIDDQAEIKKSVQLAKEHDQVIICGGLNADWETEATDRDSMKLPGVLDQLITEVAAANPNTTVVLQTGTPEEMPWLDQVSAVIQAWYGGNETGNSIADVLFGDYNPSGKLSLSFPKRLQDVPAFLNFRTEAGRVIYGEDIYLGYRYYEFAEREVNYPFGHGLSYTTFEFSDLTVTSTEGKLSVSLKIKNTGSIKGAEVAQLYIQPKQAAKVNRPIKELKGFAKVELEAGETKTVTIEELEKYAAPYFDEERNQWCVEAGEYEAVVSDSSAAKEGKTLRGSFKVDETYWWSGL</sequence>
<dbReference type="InterPro" id="IPR011658">
    <property type="entry name" value="PA14_dom"/>
</dbReference>
<dbReference type="SUPFAM" id="SSF51445">
    <property type="entry name" value="(Trans)glycosidases"/>
    <property type="match status" value="1"/>
</dbReference>
<evidence type="ECO:0000256" key="8">
    <source>
        <dbReference type="ARBA" id="ARBA00023295"/>
    </source>
</evidence>
<evidence type="ECO:0000256" key="1">
    <source>
        <dbReference type="ARBA" id="ARBA00000448"/>
    </source>
</evidence>
<dbReference type="Pfam" id="PF01915">
    <property type="entry name" value="Glyco_hydro_3_C"/>
    <property type="match status" value="1"/>
</dbReference>
<proteinExistence type="inferred from homology"/>
<organism evidence="12 13">
    <name type="scientific">Cylindrodendrum hubeiense</name>
    <dbReference type="NCBI Taxonomy" id="595255"/>
    <lineage>
        <taxon>Eukaryota</taxon>
        <taxon>Fungi</taxon>
        <taxon>Dikarya</taxon>
        <taxon>Ascomycota</taxon>
        <taxon>Pezizomycotina</taxon>
        <taxon>Sordariomycetes</taxon>
        <taxon>Hypocreomycetidae</taxon>
        <taxon>Hypocreales</taxon>
        <taxon>Nectriaceae</taxon>
        <taxon>Cylindrodendrum</taxon>
    </lineage>
</organism>
<dbReference type="PANTHER" id="PTHR42715">
    <property type="entry name" value="BETA-GLUCOSIDASE"/>
    <property type="match status" value="1"/>
</dbReference>
<dbReference type="PROSITE" id="PS51820">
    <property type="entry name" value="PA14"/>
    <property type="match status" value="1"/>
</dbReference>
<dbReference type="SUPFAM" id="SSF52279">
    <property type="entry name" value="Beta-D-glucan exohydrolase, C-terminal domain"/>
    <property type="match status" value="1"/>
</dbReference>
<evidence type="ECO:0000256" key="7">
    <source>
        <dbReference type="ARBA" id="ARBA00023277"/>
    </source>
</evidence>
<dbReference type="Pfam" id="PF14310">
    <property type="entry name" value="Fn3-like"/>
    <property type="match status" value="1"/>
</dbReference>
<keyword evidence="7 10" id="KW-0119">Carbohydrate metabolism</keyword>
<feature type="domain" description="PA14" evidence="11">
    <location>
        <begin position="398"/>
        <end position="556"/>
    </location>
</feature>
<dbReference type="SMART" id="SM00758">
    <property type="entry name" value="PA14"/>
    <property type="match status" value="1"/>
</dbReference>
<keyword evidence="5" id="KW-0136">Cellulose degradation</keyword>
<dbReference type="InterPro" id="IPR037524">
    <property type="entry name" value="PA14/GLEYA"/>
</dbReference>
<evidence type="ECO:0000256" key="2">
    <source>
        <dbReference type="ARBA" id="ARBA00004987"/>
    </source>
</evidence>
<dbReference type="InterPro" id="IPR002772">
    <property type="entry name" value="Glyco_hydro_3_C"/>
</dbReference>